<organism evidence="1 2">
    <name type="scientific">Leucobacter manosquensis</name>
    <dbReference type="NCBI Taxonomy" id="2810611"/>
    <lineage>
        <taxon>Bacteria</taxon>
        <taxon>Bacillati</taxon>
        <taxon>Actinomycetota</taxon>
        <taxon>Actinomycetes</taxon>
        <taxon>Micrococcales</taxon>
        <taxon>Microbacteriaceae</taxon>
        <taxon>Leucobacter</taxon>
    </lineage>
</organism>
<accession>A0ABS5M0I4</accession>
<proteinExistence type="predicted"/>
<name>A0ABS5M0I4_9MICO</name>
<reference evidence="1 2" key="1">
    <citation type="submission" date="2021-02" db="EMBL/GenBank/DDBJ databases">
        <title>Draft genome and description of Leucobacter sp nov strain Marseille-Q4368.</title>
        <authorList>
            <person name="Boxberger M."/>
            <person name="La Scola B."/>
        </authorList>
    </citation>
    <scope>NUCLEOTIDE SEQUENCE [LARGE SCALE GENOMIC DNA]</scope>
    <source>
        <strain evidence="1 2">Marseille-Q4368</strain>
    </source>
</reference>
<evidence type="ECO:0000313" key="1">
    <source>
        <dbReference type="EMBL" id="MBS3180689.1"/>
    </source>
</evidence>
<dbReference type="Proteomes" id="UP000811492">
    <property type="component" value="Unassembled WGS sequence"/>
</dbReference>
<dbReference type="EMBL" id="JAFEVO010000001">
    <property type="protein sequence ID" value="MBS3180689.1"/>
    <property type="molecule type" value="Genomic_DNA"/>
</dbReference>
<comment type="caution">
    <text evidence="1">The sequence shown here is derived from an EMBL/GenBank/DDBJ whole genome shotgun (WGS) entry which is preliminary data.</text>
</comment>
<keyword evidence="2" id="KW-1185">Reference proteome</keyword>
<dbReference type="RefSeq" id="WP_211647859.1">
    <property type="nucleotide sequence ID" value="NZ_JAFEVO010000001.1"/>
</dbReference>
<gene>
    <name evidence="1" type="ORF">JSQ98_00460</name>
</gene>
<protein>
    <submittedName>
        <fullName evidence="1">Uncharacterized protein</fullName>
    </submittedName>
</protein>
<sequence length="132" mass="15216">MSAYASPGVSEKWMWQGYYRHFEREHPEQISVVFPDGQPFASGALGAKLFLTEHVLSTTGDIHYLVRDLRIRLNDQLYFDRPEQVCAAFERFQAVVLAYYDGLLDRPLLDFYRDEMQTAWLDLPCSSCGGNV</sequence>
<evidence type="ECO:0000313" key="2">
    <source>
        <dbReference type="Proteomes" id="UP000811492"/>
    </source>
</evidence>